<evidence type="ECO:0000256" key="1">
    <source>
        <dbReference type="ARBA" id="ARBA00044777"/>
    </source>
</evidence>
<dbReference type="GO" id="GO:0006260">
    <property type="term" value="P:DNA replication"/>
    <property type="evidence" value="ECO:0007669"/>
    <property type="project" value="UniProtKB-UniRule"/>
</dbReference>
<accession>A0A451B531</accession>
<gene>
    <name evidence="2" type="primary">scpA</name>
    <name evidence="4" type="ORF">BECKUNK1418G_GA0071005_11993</name>
    <name evidence="5" type="ORF">BECKUNK1418H_GA0071006_11963</name>
</gene>
<feature type="region of interest" description="Disordered" evidence="3">
    <location>
        <begin position="81"/>
        <end position="120"/>
    </location>
</feature>
<evidence type="ECO:0000313" key="5">
    <source>
        <dbReference type="EMBL" id="VFK73394.1"/>
    </source>
</evidence>
<comment type="function">
    <text evidence="2">Participates in chromosomal partition during cell division. May act via the formation of a condensin-like complex containing Smc and ScpB that pull DNA away from mid-cell into both cell halves.</text>
</comment>
<dbReference type="AlphaFoldDB" id="A0A451B531"/>
<reference evidence="5" key="1">
    <citation type="submission" date="2019-02" db="EMBL/GenBank/DDBJ databases">
        <authorList>
            <person name="Gruber-Vodicka R. H."/>
            <person name="Seah K. B. B."/>
        </authorList>
    </citation>
    <scope>NUCLEOTIDE SEQUENCE</scope>
    <source>
        <strain evidence="5">BECK_BY19</strain>
        <strain evidence="4">BECK_BY8</strain>
    </source>
</reference>
<comment type="subcellular location">
    <subcellularLocation>
        <location evidence="2">Cytoplasm</location>
    </subcellularLocation>
    <text evidence="2">Associated with two foci at the outer edges of the nucleoid region in young cells, and at four foci within both cell halves in older cells.</text>
</comment>
<dbReference type="InterPro" id="IPR003768">
    <property type="entry name" value="ScpA"/>
</dbReference>
<comment type="similarity">
    <text evidence="2">Belongs to the ScpA family.</text>
</comment>
<dbReference type="GO" id="GO:0005737">
    <property type="term" value="C:cytoplasm"/>
    <property type="evidence" value="ECO:0007669"/>
    <property type="project" value="UniProtKB-SubCell"/>
</dbReference>
<dbReference type="EMBL" id="CAADFZ010000199">
    <property type="protein sequence ID" value="VFK68120.1"/>
    <property type="molecule type" value="Genomic_DNA"/>
</dbReference>
<dbReference type="GO" id="GO:0007059">
    <property type="term" value="P:chromosome segregation"/>
    <property type="evidence" value="ECO:0007669"/>
    <property type="project" value="UniProtKB-UniRule"/>
</dbReference>
<keyword evidence="2" id="KW-0132">Cell division</keyword>
<sequence>MIDLPGLTVAIRSARRICERGRRRSNGGSDEISANKIAAQYLRSQYYRSQQKRPTLARIENHPHSVFARSANLFQTDVSMSQDTNSGIGKTKQEEPACVPNPIPIQSSREAPTRSDHSPQENMSQEETLLAKVYGAPFTKLPRDLYIPPDALEIFIEAFEGPLDLLLYLIKRQNLNILDIPIAEVTRQYMKYVEMMKELRLELAAEYLVMAAMLAEIKSRMLLPQPKMEEEEDPRAELVRRLQEYERFKIAAQKIDALPRLGRDVFEANVELLGIEIRKIHPEVDFQEILRAFRGILARAEMLSHHQVRLEPLSIRERMANILAILQTDKPTEFNVLFKLNEGRPGIVIALLAILELIKEALIELIQTDSYGRIYVRRL</sequence>
<evidence type="ECO:0000256" key="2">
    <source>
        <dbReference type="HAMAP-Rule" id="MF_01805"/>
    </source>
</evidence>
<keyword evidence="2" id="KW-0131">Cell cycle</keyword>
<dbReference type="HAMAP" id="MF_01805">
    <property type="entry name" value="ScpA"/>
    <property type="match status" value="1"/>
</dbReference>
<dbReference type="EMBL" id="CAADGD010000196">
    <property type="protein sequence ID" value="VFK73394.1"/>
    <property type="molecule type" value="Genomic_DNA"/>
</dbReference>
<dbReference type="GO" id="GO:0051301">
    <property type="term" value="P:cell division"/>
    <property type="evidence" value="ECO:0007669"/>
    <property type="project" value="UniProtKB-KW"/>
</dbReference>
<evidence type="ECO:0000313" key="4">
    <source>
        <dbReference type="EMBL" id="VFK68120.1"/>
    </source>
</evidence>
<dbReference type="PANTHER" id="PTHR33969:SF2">
    <property type="entry name" value="SEGREGATION AND CONDENSATION PROTEIN A"/>
    <property type="match status" value="1"/>
</dbReference>
<dbReference type="PANTHER" id="PTHR33969">
    <property type="entry name" value="SEGREGATION AND CONDENSATION PROTEIN A"/>
    <property type="match status" value="1"/>
</dbReference>
<protein>
    <recommendedName>
        <fullName evidence="1 2">Segregation and condensation protein A</fullName>
    </recommendedName>
</protein>
<keyword evidence="2" id="KW-0963">Cytoplasm</keyword>
<name>A0A451B531_9GAMM</name>
<organism evidence="5">
    <name type="scientific">Candidatus Kentrum sp. UNK</name>
    <dbReference type="NCBI Taxonomy" id="2126344"/>
    <lineage>
        <taxon>Bacteria</taxon>
        <taxon>Pseudomonadati</taxon>
        <taxon>Pseudomonadota</taxon>
        <taxon>Gammaproteobacteria</taxon>
        <taxon>Candidatus Kentrum</taxon>
    </lineage>
</organism>
<proteinExistence type="inferred from homology"/>
<dbReference type="Gene3D" id="6.10.250.2410">
    <property type="match status" value="1"/>
</dbReference>
<dbReference type="Pfam" id="PF02616">
    <property type="entry name" value="SMC_ScpA"/>
    <property type="match status" value="1"/>
</dbReference>
<comment type="subunit">
    <text evidence="2">Component of a cohesin-like complex composed of ScpA, ScpB and the Smc homodimer, in which ScpA and ScpB bind to the head domain of Smc. The presence of the three proteins is required for the association of the complex with DNA.</text>
</comment>
<evidence type="ECO:0000256" key="3">
    <source>
        <dbReference type="SAM" id="MobiDB-lite"/>
    </source>
</evidence>
<keyword evidence="2" id="KW-0159">Chromosome partition</keyword>